<evidence type="ECO:0000313" key="1">
    <source>
        <dbReference type="EMBL" id="SQI28595.1"/>
    </source>
</evidence>
<reference evidence="1 2" key="1">
    <citation type="submission" date="2018-06" db="EMBL/GenBank/DDBJ databases">
        <authorList>
            <consortium name="Pathogen Informatics"/>
            <person name="Doyle S."/>
        </authorList>
    </citation>
    <scope>NUCLEOTIDE SEQUENCE [LARGE SCALE GENOMIC DNA]</scope>
    <source>
        <strain evidence="1 2">NCTC10994</strain>
    </source>
</reference>
<dbReference type="EMBL" id="LS483468">
    <property type="protein sequence ID" value="SQI28595.1"/>
    <property type="molecule type" value="Genomic_DNA"/>
</dbReference>
<gene>
    <name evidence="1" type="ORF">NCTC10994_00344</name>
</gene>
<accession>A0A2X4WNS7</accession>
<protein>
    <submittedName>
        <fullName evidence="1">Uncharacterized protein</fullName>
    </submittedName>
</protein>
<organism evidence="1 2">
    <name type="scientific">Rhodococcus coprophilus</name>
    <dbReference type="NCBI Taxonomy" id="38310"/>
    <lineage>
        <taxon>Bacteria</taxon>
        <taxon>Bacillati</taxon>
        <taxon>Actinomycetota</taxon>
        <taxon>Actinomycetes</taxon>
        <taxon>Mycobacteriales</taxon>
        <taxon>Nocardiaceae</taxon>
        <taxon>Rhodococcus</taxon>
    </lineage>
</organism>
<proteinExistence type="predicted"/>
<sequence length="51" mass="5455">MARRPGGPRALTDEQVRAIARARENGVTHTTICRYLGDRGPRPGARAAAAI</sequence>
<dbReference type="Proteomes" id="UP000249091">
    <property type="component" value="Chromosome 1"/>
</dbReference>
<dbReference type="STRING" id="1219011.GCA_001895045_00065"/>
<dbReference type="KEGG" id="rcr:NCTC10994_00344"/>
<name>A0A2X4WNS7_9NOCA</name>
<evidence type="ECO:0000313" key="2">
    <source>
        <dbReference type="Proteomes" id="UP000249091"/>
    </source>
</evidence>
<dbReference type="AlphaFoldDB" id="A0A2X4WNS7"/>
<dbReference type="RefSeq" id="WP_169848790.1">
    <property type="nucleotide sequence ID" value="NZ_JAFBBL010000001.1"/>
</dbReference>
<keyword evidence="2" id="KW-1185">Reference proteome</keyword>